<dbReference type="SUPFAM" id="SSF51735">
    <property type="entry name" value="NAD(P)-binding Rossmann-fold domains"/>
    <property type="match status" value="1"/>
</dbReference>
<feature type="domain" description="NAD-dependent epimerase/dehydratase" evidence="3">
    <location>
        <begin position="9"/>
        <end position="270"/>
    </location>
</feature>
<evidence type="ECO:0000313" key="4">
    <source>
        <dbReference type="EMBL" id="EMD31995.1"/>
    </source>
</evidence>
<sequence>MPAITSGKVLVTGANGYIAMWLVQSLLEQGFAVRGTVRSEQKAEHLRKVFAPFGDKLELVIVEDITKEGAFDDAVQGVSAIAHTASPFHTRADEPDELIVPAVQGTTSVLRSAARFGGPALKRIAVTSSCAAVLDPGAPRLFSEADWNEASVAEVRAHGRAAPGIAKYRASKTLAERAAWAFYEENKASVGWDLVVLNPPFVFGPVLHLVDAPEKLNSSMLEWFDTVVKGAKDNAALVSQGSCWIDVRDLAEAHVRALTVPEAGGERIIISAGPFKWQDWVTATRTITTDVPAGDTSYDPKATSHALNYDTSKAARVLKLEYRSMEDSIRDMLADFKAKGWWKPKSA</sequence>
<dbReference type="PANTHER" id="PTHR10366">
    <property type="entry name" value="NAD DEPENDENT EPIMERASE/DEHYDRATASE"/>
    <property type="match status" value="1"/>
</dbReference>
<keyword evidence="1" id="KW-0560">Oxidoreductase</keyword>
<gene>
    <name evidence="4" type="ORF">CERSUDRAFT_119302</name>
</gene>
<comment type="similarity">
    <text evidence="2">Belongs to the NAD(P)-dependent epimerase/dehydratase family. Dihydroflavonol-4-reductase subfamily.</text>
</comment>
<dbReference type="InterPro" id="IPR001509">
    <property type="entry name" value="Epimerase_deHydtase"/>
</dbReference>
<dbReference type="Pfam" id="PF01370">
    <property type="entry name" value="Epimerase"/>
    <property type="match status" value="1"/>
</dbReference>
<dbReference type="InterPro" id="IPR050425">
    <property type="entry name" value="NAD(P)_dehydrat-like"/>
</dbReference>
<dbReference type="STRING" id="914234.M2QIS7"/>
<evidence type="ECO:0000256" key="1">
    <source>
        <dbReference type="ARBA" id="ARBA00023002"/>
    </source>
</evidence>
<proteinExistence type="inferred from homology"/>
<dbReference type="Gene3D" id="3.40.50.720">
    <property type="entry name" value="NAD(P)-binding Rossmann-like Domain"/>
    <property type="match status" value="1"/>
</dbReference>
<keyword evidence="5" id="KW-1185">Reference proteome</keyword>
<organism evidence="4 5">
    <name type="scientific">Ceriporiopsis subvermispora (strain B)</name>
    <name type="common">White-rot fungus</name>
    <name type="synonym">Gelatoporia subvermispora</name>
    <dbReference type="NCBI Taxonomy" id="914234"/>
    <lineage>
        <taxon>Eukaryota</taxon>
        <taxon>Fungi</taxon>
        <taxon>Dikarya</taxon>
        <taxon>Basidiomycota</taxon>
        <taxon>Agaricomycotina</taxon>
        <taxon>Agaricomycetes</taxon>
        <taxon>Polyporales</taxon>
        <taxon>Gelatoporiaceae</taxon>
        <taxon>Gelatoporia</taxon>
    </lineage>
</organism>
<dbReference type="AlphaFoldDB" id="M2QIS7"/>
<dbReference type="CDD" id="cd05227">
    <property type="entry name" value="AR_SDR_e"/>
    <property type="match status" value="1"/>
</dbReference>
<reference evidence="4 5" key="1">
    <citation type="journal article" date="2012" name="Proc. Natl. Acad. Sci. U.S.A.">
        <title>Comparative genomics of Ceriporiopsis subvermispora and Phanerochaete chrysosporium provide insight into selective ligninolysis.</title>
        <authorList>
            <person name="Fernandez-Fueyo E."/>
            <person name="Ruiz-Duenas F.J."/>
            <person name="Ferreira P."/>
            <person name="Floudas D."/>
            <person name="Hibbett D.S."/>
            <person name="Canessa P."/>
            <person name="Larrondo L.F."/>
            <person name="James T.Y."/>
            <person name="Seelenfreund D."/>
            <person name="Lobos S."/>
            <person name="Polanco R."/>
            <person name="Tello M."/>
            <person name="Honda Y."/>
            <person name="Watanabe T."/>
            <person name="Watanabe T."/>
            <person name="Ryu J.S."/>
            <person name="Kubicek C.P."/>
            <person name="Schmoll M."/>
            <person name="Gaskell J."/>
            <person name="Hammel K.E."/>
            <person name="St John F.J."/>
            <person name="Vanden Wymelenberg A."/>
            <person name="Sabat G."/>
            <person name="Splinter BonDurant S."/>
            <person name="Syed K."/>
            <person name="Yadav J.S."/>
            <person name="Doddapaneni H."/>
            <person name="Subramanian V."/>
            <person name="Lavin J.L."/>
            <person name="Oguiza J.A."/>
            <person name="Perez G."/>
            <person name="Pisabarro A.G."/>
            <person name="Ramirez L."/>
            <person name="Santoyo F."/>
            <person name="Master E."/>
            <person name="Coutinho P.M."/>
            <person name="Henrissat B."/>
            <person name="Lombard V."/>
            <person name="Magnuson J.K."/>
            <person name="Kuees U."/>
            <person name="Hori C."/>
            <person name="Igarashi K."/>
            <person name="Samejima M."/>
            <person name="Held B.W."/>
            <person name="Barry K.W."/>
            <person name="LaButti K.M."/>
            <person name="Lapidus A."/>
            <person name="Lindquist E.A."/>
            <person name="Lucas S.M."/>
            <person name="Riley R."/>
            <person name="Salamov A.A."/>
            <person name="Hoffmeister D."/>
            <person name="Schwenk D."/>
            <person name="Hadar Y."/>
            <person name="Yarden O."/>
            <person name="de Vries R.P."/>
            <person name="Wiebenga A."/>
            <person name="Stenlid J."/>
            <person name="Eastwood D."/>
            <person name="Grigoriev I.V."/>
            <person name="Berka R.M."/>
            <person name="Blanchette R.A."/>
            <person name="Kersten P."/>
            <person name="Martinez A.T."/>
            <person name="Vicuna R."/>
            <person name="Cullen D."/>
        </authorList>
    </citation>
    <scope>NUCLEOTIDE SEQUENCE [LARGE SCALE GENOMIC DNA]</scope>
    <source>
        <strain evidence="4 5">B</strain>
    </source>
</reference>
<dbReference type="Proteomes" id="UP000016930">
    <property type="component" value="Unassembled WGS sequence"/>
</dbReference>
<dbReference type="EMBL" id="KB445814">
    <property type="protein sequence ID" value="EMD31995.1"/>
    <property type="molecule type" value="Genomic_DNA"/>
</dbReference>
<accession>M2QIS7</accession>
<protein>
    <recommendedName>
        <fullName evidence="3">NAD-dependent epimerase/dehydratase domain-containing protein</fullName>
    </recommendedName>
</protein>
<evidence type="ECO:0000313" key="5">
    <source>
        <dbReference type="Proteomes" id="UP000016930"/>
    </source>
</evidence>
<dbReference type="PANTHER" id="PTHR10366:SF564">
    <property type="entry name" value="STEROL-4-ALPHA-CARBOXYLATE 3-DEHYDROGENASE, DECARBOXYLATING"/>
    <property type="match status" value="1"/>
</dbReference>
<dbReference type="OrthoDB" id="2735536at2759"/>
<dbReference type="GO" id="GO:0016616">
    <property type="term" value="F:oxidoreductase activity, acting on the CH-OH group of donors, NAD or NADP as acceptor"/>
    <property type="evidence" value="ECO:0007669"/>
    <property type="project" value="TreeGrafter"/>
</dbReference>
<evidence type="ECO:0000256" key="2">
    <source>
        <dbReference type="ARBA" id="ARBA00023445"/>
    </source>
</evidence>
<dbReference type="InterPro" id="IPR036291">
    <property type="entry name" value="NAD(P)-bd_dom_sf"/>
</dbReference>
<dbReference type="HOGENOM" id="CLU_007383_9_2_1"/>
<evidence type="ECO:0000259" key="3">
    <source>
        <dbReference type="Pfam" id="PF01370"/>
    </source>
</evidence>
<name>M2QIS7_CERS8</name>